<evidence type="ECO:0000256" key="1">
    <source>
        <dbReference type="ARBA" id="ARBA00007734"/>
    </source>
</evidence>
<reference evidence="6 7" key="1">
    <citation type="submission" date="2019-09" db="EMBL/GenBank/DDBJ databases">
        <title>Genome sequence of Rhodovastum atsumiense, a diverse member of the Acetobacteraceae family of non-sulfur purple photosynthetic bacteria.</title>
        <authorList>
            <person name="Meyer T."/>
            <person name="Kyndt J."/>
        </authorList>
    </citation>
    <scope>NUCLEOTIDE SEQUENCE [LARGE SCALE GENOMIC DNA]</scope>
    <source>
        <strain evidence="6 7">DSM 21279</strain>
    </source>
</reference>
<feature type="chain" id="PRO_5024439720" evidence="4">
    <location>
        <begin position="36"/>
        <end position="384"/>
    </location>
</feature>
<gene>
    <name evidence="6" type="ORF">F1189_12800</name>
</gene>
<organism evidence="6 7">
    <name type="scientific">Rhodovastum atsumiense</name>
    <dbReference type="NCBI Taxonomy" id="504468"/>
    <lineage>
        <taxon>Bacteria</taxon>
        <taxon>Pseudomonadati</taxon>
        <taxon>Pseudomonadota</taxon>
        <taxon>Alphaproteobacteria</taxon>
        <taxon>Acetobacterales</taxon>
        <taxon>Acetobacteraceae</taxon>
        <taxon>Rhodovastum</taxon>
    </lineage>
</organism>
<dbReference type="Gene3D" id="3.30.70.1070">
    <property type="entry name" value="Sporulation related repeat"/>
    <property type="match status" value="1"/>
</dbReference>
<protein>
    <submittedName>
        <fullName evidence="6">Transglycosylase SLT domain-containing protein</fullName>
    </submittedName>
</protein>
<evidence type="ECO:0000256" key="4">
    <source>
        <dbReference type="SAM" id="SignalP"/>
    </source>
</evidence>
<dbReference type="InterPro" id="IPR036680">
    <property type="entry name" value="SPOR-like_sf"/>
</dbReference>
<dbReference type="PANTHER" id="PTHR37423:SF2">
    <property type="entry name" value="MEMBRANE-BOUND LYTIC MUREIN TRANSGLYCOSYLASE C"/>
    <property type="match status" value="1"/>
</dbReference>
<dbReference type="Pfam" id="PF01464">
    <property type="entry name" value="SLT"/>
    <property type="match status" value="1"/>
</dbReference>
<feature type="region of interest" description="Disordered" evidence="3">
    <location>
        <begin position="45"/>
        <end position="67"/>
    </location>
</feature>
<dbReference type="InterPro" id="IPR007730">
    <property type="entry name" value="SPOR-like_dom"/>
</dbReference>
<dbReference type="AlphaFoldDB" id="A0A5M6ITT1"/>
<dbReference type="InterPro" id="IPR023346">
    <property type="entry name" value="Lysozyme-like_dom_sf"/>
</dbReference>
<dbReference type="Gene3D" id="1.10.530.10">
    <property type="match status" value="1"/>
</dbReference>
<dbReference type="CDD" id="cd00254">
    <property type="entry name" value="LT-like"/>
    <property type="match status" value="1"/>
</dbReference>
<evidence type="ECO:0000259" key="5">
    <source>
        <dbReference type="PROSITE" id="PS51724"/>
    </source>
</evidence>
<comment type="similarity">
    <text evidence="1">Belongs to the transglycosylase Slt family.</text>
</comment>
<name>A0A5M6ITT1_9PROT</name>
<dbReference type="PANTHER" id="PTHR37423">
    <property type="entry name" value="SOLUBLE LYTIC MUREIN TRANSGLYCOSYLASE-RELATED"/>
    <property type="match status" value="1"/>
</dbReference>
<comment type="caution">
    <text evidence="6">The sequence shown here is derived from an EMBL/GenBank/DDBJ whole genome shotgun (WGS) entry which is preliminary data.</text>
</comment>
<proteinExistence type="inferred from homology"/>
<feature type="signal peptide" evidence="4">
    <location>
        <begin position="1"/>
        <end position="35"/>
    </location>
</feature>
<feature type="domain" description="SPOR" evidence="5">
    <location>
        <begin position="298"/>
        <end position="384"/>
    </location>
</feature>
<evidence type="ECO:0000313" key="6">
    <source>
        <dbReference type="EMBL" id="KAA5611672.1"/>
    </source>
</evidence>
<keyword evidence="7" id="KW-1185">Reference proteome</keyword>
<dbReference type="InterPro" id="IPR008258">
    <property type="entry name" value="Transglycosylase_SLT_dom_1"/>
</dbReference>
<comment type="similarity">
    <text evidence="2">Belongs to the virb1 family.</text>
</comment>
<dbReference type="SUPFAM" id="SSF53955">
    <property type="entry name" value="Lysozyme-like"/>
    <property type="match status" value="1"/>
</dbReference>
<dbReference type="PROSITE" id="PS51724">
    <property type="entry name" value="SPOR"/>
    <property type="match status" value="1"/>
</dbReference>
<dbReference type="Pfam" id="PF05036">
    <property type="entry name" value="SPOR"/>
    <property type="match status" value="1"/>
</dbReference>
<evidence type="ECO:0000313" key="7">
    <source>
        <dbReference type="Proteomes" id="UP000325255"/>
    </source>
</evidence>
<evidence type="ECO:0000256" key="3">
    <source>
        <dbReference type="SAM" id="MobiDB-lite"/>
    </source>
</evidence>
<dbReference type="GO" id="GO:0042834">
    <property type="term" value="F:peptidoglycan binding"/>
    <property type="evidence" value="ECO:0007669"/>
    <property type="project" value="InterPro"/>
</dbReference>
<dbReference type="EMBL" id="VWPK01000018">
    <property type="protein sequence ID" value="KAA5611672.1"/>
    <property type="molecule type" value="Genomic_DNA"/>
</dbReference>
<dbReference type="RefSeq" id="WP_150041213.1">
    <property type="nucleotide sequence ID" value="NZ_OW485601.1"/>
</dbReference>
<dbReference type="SUPFAM" id="SSF110997">
    <property type="entry name" value="Sporulation related repeat"/>
    <property type="match status" value="1"/>
</dbReference>
<dbReference type="Proteomes" id="UP000325255">
    <property type="component" value="Unassembled WGS sequence"/>
</dbReference>
<accession>A0A5M6ITT1</accession>
<sequence>MSSRSTPHSGLPLLRALACCATLALLSACAGNHQAGQQMSATQEAAQYQARARRSYTPPGPRSDPWGPYITEASARFDIPERWIREVMRVESSGKVMDTSPVGAMGLMQVMPATYDELRNRYDLGEDPYEPHDNIVAGTAYLREMYDIYGSPGFLAAYNAGPGRLDDYLTRNRPLPDETRRYVAKIGPYLAGFEPNRPSAAGQLAMNQLPINIPPGPRYPRNRSASAPVALAENRVTRQAPTRVVAATSLPAPPRQTPAPVAVQVASAAPAPARGGNNGLRLISQAHADTLPAQRVVANASGSWAIQVGAFGNEGQARAAADQARGQARDLLANARPAVGTVRQSSTTLYRARLTGLSRDAAVQACERIGRRGACIVLSPDAQS</sequence>
<dbReference type="PROSITE" id="PS51257">
    <property type="entry name" value="PROKAR_LIPOPROTEIN"/>
    <property type="match status" value="1"/>
</dbReference>
<evidence type="ECO:0000256" key="2">
    <source>
        <dbReference type="ARBA" id="ARBA00009387"/>
    </source>
</evidence>
<keyword evidence="4" id="KW-0732">Signal</keyword>
<dbReference type="OrthoDB" id="9801695at2"/>